<evidence type="ECO:0000256" key="5">
    <source>
        <dbReference type="ARBA" id="ARBA00023295"/>
    </source>
</evidence>
<evidence type="ECO:0000256" key="2">
    <source>
        <dbReference type="ARBA" id="ARBA00022801"/>
    </source>
</evidence>
<name>A0ABD1ZQK8_9MARC</name>
<dbReference type="PROSITE" id="PS01034">
    <property type="entry name" value="GH16_1"/>
    <property type="match status" value="1"/>
</dbReference>
<dbReference type="GO" id="GO:0048046">
    <property type="term" value="C:apoplast"/>
    <property type="evidence" value="ECO:0007669"/>
    <property type="project" value="UniProtKB-SubCell"/>
</dbReference>
<keyword evidence="2 8" id="KW-0378">Hydrolase</keyword>
<dbReference type="InterPro" id="IPR008264">
    <property type="entry name" value="Beta_glucanase"/>
</dbReference>
<keyword evidence="1 8" id="KW-0808">Transferase</keyword>
<dbReference type="EC" id="2.4.1.207" evidence="8"/>
<keyword evidence="3" id="KW-1015">Disulfide bond</keyword>
<dbReference type="GO" id="GO:0071555">
    <property type="term" value="P:cell wall organization"/>
    <property type="evidence" value="ECO:0007669"/>
    <property type="project" value="UniProtKB-KW"/>
</dbReference>
<organism evidence="10 11">
    <name type="scientific">Riccia fluitans</name>
    <dbReference type="NCBI Taxonomy" id="41844"/>
    <lineage>
        <taxon>Eukaryota</taxon>
        <taxon>Viridiplantae</taxon>
        <taxon>Streptophyta</taxon>
        <taxon>Embryophyta</taxon>
        <taxon>Marchantiophyta</taxon>
        <taxon>Marchantiopsida</taxon>
        <taxon>Marchantiidae</taxon>
        <taxon>Marchantiales</taxon>
        <taxon>Ricciaceae</taxon>
        <taxon>Riccia</taxon>
    </lineage>
</organism>
<dbReference type="EMBL" id="JBHFFA010000001">
    <property type="protein sequence ID" value="KAL2652429.1"/>
    <property type="molecule type" value="Genomic_DNA"/>
</dbReference>
<evidence type="ECO:0000256" key="1">
    <source>
        <dbReference type="ARBA" id="ARBA00022679"/>
    </source>
</evidence>
<dbReference type="PANTHER" id="PTHR31062">
    <property type="entry name" value="XYLOGLUCAN ENDOTRANSGLUCOSYLASE/HYDROLASE PROTEIN 8-RELATED"/>
    <property type="match status" value="1"/>
</dbReference>
<dbReference type="Pfam" id="PF00722">
    <property type="entry name" value="Glyco_hydro_16"/>
    <property type="match status" value="1"/>
</dbReference>
<dbReference type="PRINTS" id="PR00737">
    <property type="entry name" value="GLHYDRLASE16"/>
</dbReference>
<feature type="domain" description="GH16" evidence="9">
    <location>
        <begin position="1"/>
        <end position="213"/>
    </location>
</feature>
<dbReference type="InterPro" id="IPR013320">
    <property type="entry name" value="ConA-like_dom_sf"/>
</dbReference>
<sequence length="289" mass="32099">MGVPALLTCSIIGLVLVSSCLAGFNDQFTEVWAPENITPDDATNSVTIRLTQTAGAQFATVNSFLYGYFSANIKLVAGNSAGTVSAFYLTSYDTNHDEIDFEFLGNETGSPVIVQTNIFVNGVGGREDRIYLWFDPTTDFHNYSVVWNHEQVTWLVDGTPIRIYKNIESVLPNSYPSHQAMGIAHSIFDGSSWATRGGAVPCNWEYAPFLLTFKDFAYDGCTVNSNDITPCTSASNYQSNWWESAQYQSLSSAQVSQLQQVHQEYQIYDYCTDQTRYPTPPAECSYNAI</sequence>
<comment type="subcellular location">
    <subcellularLocation>
        <location evidence="8">Secreted</location>
        <location evidence="8">Cell wall</location>
    </subcellularLocation>
    <subcellularLocation>
        <location evidence="8">Secreted</location>
        <location evidence="8">Extracellular space</location>
        <location evidence="8">Apoplast</location>
    </subcellularLocation>
</comment>
<keyword evidence="4" id="KW-0325">Glycoprotein</keyword>
<evidence type="ECO:0000256" key="7">
    <source>
        <dbReference type="PIRSR" id="PIRSR005604-2"/>
    </source>
</evidence>
<evidence type="ECO:0000313" key="10">
    <source>
        <dbReference type="EMBL" id="KAL2652429.1"/>
    </source>
</evidence>
<dbReference type="CDD" id="cd02176">
    <property type="entry name" value="GH16_XET"/>
    <property type="match status" value="1"/>
</dbReference>
<dbReference type="PROSITE" id="PS51762">
    <property type="entry name" value="GH16_2"/>
    <property type="match status" value="1"/>
</dbReference>
<dbReference type="Pfam" id="PF06955">
    <property type="entry name" value="XET_C"/>
    <property type="match status" value="1"/>
</dbReference>
<keyword evidence="8" id="KW-0134">Cell wall</keyword>
<comment type="PTM">
    <text evidence="8">Contains at least one intrachain disulfide bond essential for its enzymatic activity.</text>
</comment>
<protein>
    <recommendedName>
        <fullName evidence="8">Xyloglucan endotransglucosylase/hydrolase</fullName>
        <ecNumber evidence="8">2.4.1.207</ecNumber>
    </recommendedName>
</protein>
<dbReference type="Proteomes" id="UP001605036">
    <property type="component" value="Unassembled WGS sequence"/>
</dbReference>
<dbReference type="AlphaFoldDB" id="A0ABD1ZQK8"/>
<keyword evidence="8" id="KW-0961">Cell wall biogenesis/degradation</keyword>
<gene>
    <name evidence="10" type="ORF">R1flu_020557</name>
</gene>
<keyword evidence="5 8" id="KW-0326">Glycosidase</keyword>
<feature type="active site" description="Nucleophile" evidence="6">
    <location>
        <position position="98"/>
    </location>
</feature>
<evidence type="ECO:0000313" key="11">
    <source>
        <dbReference type="Proteomes" id="UP001605036"/>
    </source>
</evidence>
<evidence type="ECO:0000256" key="8">
    <source>
        <dbReference type="RuleBase" id="RU361120"/>
    </source>
</evidence>
<dbReference type="InterPro" id="IPR016455">
    <property type="entry name" value="XTH"/>
</dbReference>
<dbReference type="InterPro" id="IPR010713">
    <property type="entry name" value="XET_C"/>
</dbReference>
<dbReference type="GO" id="GO:0016762">
    <property type="term" value="F:xyloglucan:xyloglucosyl transferase activity"/>
    <property type="evidence" value="ECO:0007669"/>
    <property type="project" value="UniProtKB-EC"/>
</dbReference>
<dbReference type="InterPro" id="IPR008263">
    <property type="entry name" value="GH16_AS"/>
</dbReference>
<dbReference type="SUPFAM" id="SSF49899">
    <property type="entry name" value="Concanavalin A-like lectins/glucanases"/>
    <property type="match status" value="1"/>
</dbReference>
<feature type="chain" id="PRO_5044533729" description="Xyloglucan endotransglucosylase/hydrolase" evidence="8">
    <location>
        <begin position="23"/>
        <end position="289"/>
    </location>
</feature>
<evidence type="ECO:0000256" key="6">
    <source>
        <dbReference type="PIRSR" id="PIRSR005604-1"/>
    </source>
</evidence>
<feature type="glycosylation site" description="N-linked (GlcNAc...) asparagine" evidence="7">
    <location>
        <position position="106"/>
    </location>
</feature>
<dbReference type="GO" id="GO:0016798">
    <property type="term" value="F:hydrolase activity, acting on glycosyl bonds"/>
    <property type="evidence" value="ECO:0007669"/>
    <property type="project" value="UniProtKB-KW"/>
</dbReference>
<proteinExistence type="inferred from homology"/>
<keyword evidence="8" id="KW-0964">Secreted</keyword>
<dbReference type="InterPro" id="IPR000757">
    <property type="entry name" value="Beta-glucanase-like"/>
</dbReference>
<dbReference type="PIRSF" id="PIRSF005604">
    <property type="entry name" value="XET"/>
    <property type="match status" value="1"/>
</dbReference>
<keyword evidence="8" id="KW-0052">Apoplast</keyword>
<keyword evidence="11" id="KW-1185">Reference proteome</keyword>
<keyword evidence="8" id="KW-0732">Signal</keyword>
<evidence type="ECO:0000256" key="4">
    <source>
        <dbReference type="ARBA" id="ARBA00023180"/>
    </source>
</evidence>
<feature type="active site" description="Proton donor" evidence="6">
    <location>
        <position position="102"/>
    </location>
</feature>
<comment type="similarity">
    <text evidence="8">Belongs to the glycosyl hydrolase 16 family.</text>
</comment>
<evidence type="ECO:0000256" key="3">
    <source>
        <dbReference type="ARBA" id="ARBA00023157"/>
    </source>
</evidence>
<evidence type="ECO:0000259" key="9">
    <source>
        <dbReference type="PROSITE" id="PS51762"/>
    </source>
</evidence>
<dbReference type="InterPro" id="IPR044791">
    <property type="entry name" value="Beta-glucanase/XTH"/>
</dbReference>
<dbReference type="Gene3D" id="2.60.120.200">
    <property type="match status" value="1"/>
</dbReference>
<reference evidence="10 11" key="1">
    <citation type="submission" date="2024-09" db="EMBL/GenBank/DDBJ databases">
        <title>Chromosome-scale assembly of Riccia fluitans.</title>
        <authorList>
            <person name="Paukszto L."/>
            <person name="Sawicki J."/>
            <person name="Karawczyk K."/>
            <person name="Piernik-Szablinska J."/>
            <person name="Szczecinska M."/>
            <person name="Mazdziarz M."/>
        </authorList>
    </citation>
    <scope>NUCLEOTIDE SEQUENCE [LARGE SCALE GENOMIC DNA]</scope>
    <source>
        <strain evidence="10">Rf_01</strain>
        <tissue evidence="10">Aerial parts of the thallus</tissue>
    </source>
</reference>
<accession>A0ABD1ZQK8</accession>
<comment type="function">
    <text evidence="8">Catalyzes xyloglucan endohydrolysis (XEH) and/or endotransglycosylation (XET). Cleaves and religates xyloglucan polymers, an essential constituent of the primary cell wall, and thereby participates in cell wall construction of growing tissues.</text>
</comment>
<comment type="caution">
    <text evidence="10">The sequence shown here is derived from an EMBL/GenBank/DDBJ whole genome shotgun (WGS) entry which is preliminary data.</text>
</comment>
<feature type="signal peptide" evidence="8">
    <location>
        <begin position="1"/>
        <end position="22"/>
    </location>
</feature>